<dbReference type="GO" id="GO:0006096">
    <property type="term" value="P:glycolytic process"/>
    <property type="evidence" value="ECO:0007669"/>
    <property type="project" value="UniProtKB-UniPathway"/>
</dbReference>
<keyword evidence="6" id="KW-0324">Glycolysis</keyword>
<comment type="pathway">
    <text evidence="2">Carbohydrate degradation; glycolysis; D-glyceraldehyde 3-phosphate and glycerone phosphate from D-glucose: step 4/4.</text>
</comment>
<dbReference type="EC" id="4.1.2.13" evidence="4"/>
<dbReference type="UniPathway" id="UPA00109">
    <property type="reaction ID" value="UER00183"/>
</dbReference>
<evidence type="ECO:0000256" key="4">
    <source>
        <dbReference type="ARBA" id="ARBA00013068"/>
    </source>
</evidence>
<organism evidence="8 9">
    <name type="scientific">Temnothorax longispinosus</name>
    <dbReference type="NCBI Taxonomy" id="300112"/>
    <lineage>
        <taxon>Eukaryota</taxon>
        <taxon>Metazoa</taxon>
        <taxon>Ecdysozoa</taxon>
        <taxon>Arthropoda</taxon>
        <taxon>Hexapoda</taxon>
        <taxon>Insecta</taxon>
        <taxon>Pterygota</taxon>
        <taxon>Neoptera</taxon>
        <taxon>Endopterygota</taxon>
        <taxon>Hymenoptera</taxon>
        <taxon>Apocrita</taxon>
        <taxon>Aculeata</taxon>
        <taxon>Formicoidea</taxon>
        <taxon>Formicidae</taxon>
        <taxon>Myrmicinae</taxon>
        <taxon>Temnothorax</taxon>
    </lineage>
</organism>
<dbReference type="EMBL" id="QBLH01001647">
    <property type="protein sequence ID" value="TGZ51469.1"/>
    <property type="molecule type" value="Genomic_DNA"/>
</dbReference>
<dbReference type="InterPro" id="IPR013785">
    <property type="entry name" value="Aldolase_TIM"/>
</dbReference>
<accession>A0A4S2KTL7</accession>
<dbReference type="AlphaFoldDB" id="A0A4S2KTL7"/>
<dbReference type="Pfam" id="PF00274">
    <property type="entry name" value="Glycolytic"/>
    <property type="match status" value="1"/>
</dbReference>
<evidence type="ECO:0000256" key="1">
    <source>
        <dbReference type="ARBA" id="ARBA00000441"/>
    </source>
</evidence>
<keyword evidence="9" id="KW-1185">Reference proteome</keyword>
<evidence type="ECO:0000256" key="5">
    <source>
        <dbReference type="ARBA" id="ARBA00013779"/>
    </source>
</evidence>
<dbReference type="InterPro" id="IPR000741">
    <property type="entry name" value="FBA_I"/>
</dbReference>
<comment type="similarity">
    <text evidence="3">Belongs to the class I fructose-bisphosphate aldolase family.</text>
</comment>
<evidence type="ECO:0000256" key="7">
    <source>
        <dbReference type="ARBA" id="ARBA00023239"/>
    </source>
</evidence>
<evidence type="ECO:0000313" key="9">
    <source>
        <dbReference type="Proteomes" id="UP000310200"/>
    </source>
</evidence>
<keyword evidence="7" id="KW-0456">Lyase</keyword>
<dbReference type="FunFam" id="3.20.20.70:FF:000140">
    <property type="entry name" value="Fructose-bisphosphate aldolase"/>
    <property type="match status" value="1"/>
</dbReference>
<dbReference type="NCBIfam" id="NF033379">
    <property type="entry name" value="FrucBisAld_I"/>
    <property type="match status" value="1"/>
</dbReference>
<evidence type="ECO:0000313" key="8">
    <source>
        <dbReference type="EMBL" id="TGZ51469.1"/>
    </source>
</evidence>
<proteinExistence type="inferred from homology"/>
<dbReference type="STRING" id="300112.A0A4S2KTL7"/>
<gene>
    <name evidence="8" type="ORF">DBV15_02249</name>
</gene>
<reference evidence="8 9" key="1">
    <citation type="journal article" date="2019" name="Philos. Trans. R. Soc. Lond., B, Biol. Sci.">
        <title>Ant behaviour and brain gene expression of defending hosts depend on the ecological success of the intruding social parasite.</title>
        <authorList>
            <person name="Kaur R."/>
            <person name="Stoldt M."/>
            <person name="Jongepier E."/>
            <person name="Feldmeyer B."/>
            <person name="Menzel F."/>
            <person name="Bornberg-Bauer E."/>
            <person name="Foitzik S."/>
        </authorList>
    </citation>
    <scope>NUCLEOTIDE SEQUENCE [LARGE SCALE GENOMIC DNA]</scope>
    <source>
        <tissue evidence="8">Whole body</tissue>
    </source>
</reference>
<dbReference type="Gene3D" id="3.20.20.70">
    <property type="entry name" value="Aldolase class I"/>
    <property type="match status" value="1"/>
</dbReference>
<name>A0A4S2KTL7_9HYME</name>
<evidence type="ECO:0000256" key="3">
    <source>
        <dbReference type="ARBA" id="ARBA00010387"/>
    </source>
</evidence>
<evidence type="ECO:0000256" key="6">
    <source>
        <dbReference type="ARBA" id="ARBA00023152"/>
    </source>
</evidence>
<comment type="caution">
    <text evidence="8">The sequence shown here is derived from an EMBL/GenBank/DDBJ whole genome shotgun (WGS) entry which is preliminary data.</text>
</comment>
<dbReference type="GO" id="GO:0004332">
    <property type="term" value="F:fructose-bisphosphate aldolase activity"/>
    <property type="evidence" value="ECO:0007669"/>
    <property type="project" value="UniProtKB-EC"/>
</dbReference>
<comment type="catalytic activity">
    <reaction evidence="1">
        <text>beta-D-fructose 1,6-bisphosphate = D-glyceraldehyde 3-phosphate + dihydroxyacetone phosphate</text>
        <dbReference type="Rhea" id="RHEA:14729"/>
        <dbReference type="ChEBI" id="CHEBI:32966"/>
        <dbReference type="ChEBI" id="CHEBI:57642"/>
        <dbReference type="ChEBI" id="CHEBI:59776"/>
        <dbReference type="EC" id="4.1.2.13"/>
    </reaction>
</comment>
<protein>
    <recommendedName>
        <fullName evidence="5">Fructose-bisphosphate aldolase</fullName>
        <ecNumber evidence="4">4.1.2.13</ecNumber>
    </recommendedName>
</protein>
<evidence type="ECO:0000256" key="2">
    <source>
        <dbReference type="ARBA" id="ARBA00004714"/>
    </source>
</evidence>
<dbReference type="SUPFAM" id="SSF51569">
    <property type="entry name" value="Aldolase"/>
    <property type="match status" value="1"/>
</dbReference>
<sequence>MMRLGTNCCCKDKISSSVTKCTELDPALSLELEKIIETISAPKKGLLACDESPASLEQRFQEIGIDNTESTRRAYREMLLSADKSQFSQYISGVILHHETIHQRTSEDVEFVEFLRRRNIIAGVKVDRGLVRLFGTEDEKTTQGLDNLQENCVRYKKEGCHFAKWRCVFSISERCPSHLAMITNANVLARFASICQSARMVPIVEPEILSNGKYGIDQALQVHEEMLSILFRALNEYHVYLEGMVLKPAMVLSGIKNAIKCTPQIVAEYTLRALRRTVPAAVPAIFFLSGGQTDEEAVLNLNAINACDNKKPWRLSFCYGRALQNMAMKIWKNNSENVDKAQAMFLKRAQLCSEASLGELQVEENNLCIRSN</sequence>
<dbReference type="Proteomes" id="UP000310200">
    <property type="component" value="Unassembled WGS sequence"/>
</dbReference>
<dbReference type="PANTHER" id="PTHR11627">
    <property type="entry name" value="FRUCTOSE-BISPHOSPHATE ALDOLASE"/>
    <property type="match status" value="1"/>
</dbReference>